<dbReference type="EMBL" id="AWWV01013686">
    <property type="protein sequence ID" value="OMO60581.1"/>
    <property type="molecule type" value="Genomic_DNA"/>
</dbReference>
<sequence length="46" mass="5093">MPKTTACHQGKTSVALTLRKMSDYTESHAENHRLPPGEDISSSHIE</sequence>
<dbReference type="Proteomes" id="UP000188268">
    <property type="component" value="Unassembled WGS sequence"/>
</dbReference>
<feature type="compositionally biased region" description="Basic and acidic residues" evidence="1">
    <location>
        <begin position="21"/>
        <end position="36"/>
    </location>
</feature>
<proteinExistence type="predicted"/>
<accession>A0A1R3GR90</accession>
<gene>
    <name evidence="2" type="ORF">CCACVL1_24023</name>
</gene>
<feature type="region of interest" description="Disordered" evidence="1">
    <location>
        <begin position="21"/>
        <end position="46"/>
    </location>
</feature>
<dbReference type="Gramene" id="OMO60581">
    <property type="protein sequence ID" value="OMO60581"/>
    <property type="gene ID" value="CCACVL1_24023"/>
</dbReference>
<evidence type="ECO:0000313" key="2">
    <source>
        <dbReference type="EMBL" id="OMO60581.1"/>
    </source>
</evidence>
<name>A0A1R3GR90_COCAP</name>
<comment type="caution">
    <text evidence="2">The sequence shown here is derived from an EMBL/GenBank/DDBJ whole genome shotgun (WGS) entry which is preliminary data.</text>
</comment>
<keyword evidence="3" id="KW-1185">Reference proteome</keyword>
<dbReference type="AlphaFoldDB" id="A0A1R3GR90"/>
<evidence type="ECO:0000256" key="1">
    <source>
        <dbReference type="SAM" id="MobiDB-lite"/>
    </source>
</evidence>
<protein>
    <submittedName>
        <fullName evidence="2">Uncharacterized protein</fullName>
    </submittedName>
</protein>
<evidence type="ECO:0000313" key="3">
    <source>
        <dbReference type="Proteomes" id="UP000188268"/>
    </source>
</evidence>
<organism evidence="2 3">
    <name type="scientific">Corchorus capsularis</name>
    <name type="common">Jute</name>
    <dbReference type="NCBI Taxonomy" id="210143"/>
    <lineage>
        <taxon>Eukaryota</taxon>
        <taxon>Viridiplantae</taxon>
        <taxon>Streptophyta</taxon>
        <taxon>Embryophyta</taxon>
        <taxon>Tracheophyta</taxon>
        <taxon>Spermatophyta</taxon>
        <taxon>Magnoliopsida</taxon>
        <taxon>eudicotyledons</taxon>
        <taxon>Gunneridae</taxon>
        <taxon>Pentapetalae</taxon>
        <taxon>rosids</taxon>
        <taxon>malvids</taxon>
        <taxon>Malvales</taxon>
        <taxon>Malvaceae</taxon>
        <taxon>Grewioideae</taxon>
        <taxon>Apeibeae</taxon>
        <taxon>Corchorus</taxon>
    </lineage>
</organism>
<reference evidence="2 3" key="1">
    <citation type="submission" date="2013-09" db="EMBL/GenBank/DDBJ databases">
        <title>Corchorus capsularis genome sequencing.</title>
        <authorList>
            <person name="Alam M."/>
            <person name="Haque M.S."/>
            <person name="Islam M.S."/>
            <person name="Emdad E.M."/>
            <person name="Islam M.M."/>
            <person name="Ahmed B."/>
            <person name="Halim A."/>
            <person name="Hossen Q.M.M."/>
            <person name="Hossain M.Z."/>
            <person name="Ahmed R."/>
            <person name="Khan M.M."/>
            <person name="Islam R."/>
            <person name="Rashid M.M."/>
            <person name="Khan S.A."/>
            <person name="Rahman M.S."/>
            <person name="Alam M."/>
        </authorList>
    </citation>
    <scope>NUCLEOTIDE SEQUENCE [LARGE SCALE GENOMIC DNA]</scope>
    <source>
        <strain evidence="3">cv. CVL-1</strain>
        <tissue evidence="2">Whole seedling</tissue>
    </source>
</reference>